<protein>
    <submittedName>
        <fullName evidence="6">Cyclin G1</fullName>
    </submittedName>
</protein>
<dbReference type="OrthoDB" id="285802at2759"/>
<organism evidence="6 7">
    <name type="scientific">Galdieria sulphuraria</name>
    <name type="common">Red alga</name>
    <dbReference type="NCBI Taxonomy" id="130081"/>
    <lineage>
        <taxon>Eukaryota</taxon>
        <taxon>Rhodophyta</taxon>
        <taxon>Bangiophyceae</taxon>
        <taxon>Galdieriales</taxon>
        <taxon>Galdieriaceae</taxon>
        <taxon>Galdieria</taxon>
    </lineage>
</organism>
<dbReference type="KEGG" id="gsl:Gasu_09480"/>
<name>M2XNZ5_GALSU</name>
<dbReference type="InterPro" id="IPR013763">
    <property type="entry name" value="Cyclin-like_dom"/>
</dbReference>
<dbReference type="SMART" id="SM00385">
    <property type="entry name" value="CYCLIN"/>
    <property type="match status" value="1"/>
</dbReference>
<dbReference type="SUPFAM" id="SSF47954">
    <property type="entry name" value="Cyclin-like"/>
    <property type="match status" value="2"/>
</dbReference>
<dbReference type="GO" id="GO:0019887">
    <property type="term" value="F:protein kinase regulator activity"/>
    <property type="evidence" value="ECO:0007669"/>
    <property type="project" value="UniProtKB-ARBA"/>
</dbReference>
<dbReference type="FunFam" id="1.10.472.10:FF:000010">
    <property type="entry name" value="G1/S-specific cyclin Cln1"/>
    <property type="match status" value="1"/>
</dbReference>
<keyword evidence="1" id="KW-0132">Cell division</keyword>
<evidence type="ECO:0000313" key="6">
    <source>
        <dbReference type="EMBL" id="EME31877.1"/>
    </source>
</evidence>
<evidence type="ECO:0000256" key="2">
    <source>
        <dbReference type="ARBA" id="ARBA00023127"/>
    </source>
</evidence>
<evidence type="ECO:0000259" key="5">
    <source>
        <dbReference type="SMART" id="SM00385"/>
    </source>
</evidence>
<sequence length="414" mass="47893">MSLSSQTPSLQCIFMRTTSHASVPYTEECSLLLCKRETEESLEIETETSMMSEITESFDCNELLCKPQQETSRVLSPKRNHLRFRGEEEYSEDSLNLSEESLLSLHYSSVFEDNRNESNFSAWLFNLDQETEEHYFSMTRIELREVHLRQKMSLQKTEEALNANYMAYRPLLLEWICDVCMELELTPETLHTAVYLLDSFMFKQKLGYPFLQVLSCACILVAGKQEEREENVPGAEELVYLCRQSFSCETLVTMEKILLEVLEWNILTCNVIHFIRFFLFQWCQQCNDKLQKSTYGIKSQAIGELALYLANRAMIDKNCFLCSPSCLAAASVYCVLFGLFGEPFVEDACSLHILWTDDNNFFGEYISKQVELFQPWFVEKQLSQTATTPIRLCSPTSIQEMLSFNHGGHCTSFC</sequence>
<dbReference type="GO" id="GO:0051726">
    <property type="term" value="P:regulation of cell cycle"/>
    <property type="evidence" value="ECO:0007669"/>
    <property type="project" value="UniProtKB-ARBA"/>
</dbReference>
<dbReference type="PANTHER" id="PTHR10177">
    <property type="entry name" value="CYCLINS"/>
    <property type="match status" value="1"/>
</dbReference>
<reference evidence="7" key="1">
    <citation type="journal article" date="2013" name="Science">
        <title>Gene transfer from bacteria and archaea facilitated evolution of an extremophilic eukaryote.</title>
        <authorList>
            <person name="Schonknecht G."/>
            <person name="Chen W.H."/>
            <person name="Ternes C.M."/>
            <person name="Barbier G.G."/>
            <person name="Shrestha R.P."/>
            <person name="Stanke M."/>
            <person name="Brautigam A."/>
            <person name="Baker B.J."/>
            <person name="Banfield J.F."/>
            <person name="Garavito R.M."/>
            <person name="Carr K."/>
            <person name="Wilkerson C."/>
            <person name="Rensing S.A."/>
            <person name="Gagneul D."/>
            <person name="Dickenson N.E."/>
            <person name="Oesterhelt C."/>
            <person name="Lercher M.J."/>
            <person name="Weber A.P."/>
        </authorList>
    </citation>
    <scope>NUCLEOTIDE SEQUENCE [LARGE SCALE GENOMIC DNA]</scope>
    <source>
        <strain evidence="7">074W</strain>
    </source>
</reference>
<proteinExistence type="inferred from homology"/>
<evidence type="ECO:0000256" key="4">
    <source>
        <dbReference type="RuleBase" id="RU000383"/>
    </source>
</evidence>
<evidence type="ECO:0000256" key="3">
    <source>
        <dbReference type="ARBA" id="ARBA00023306"/>
    </source>
</evidence>
<evidence type="ECO:0000256" key="1">
    <source>
        <dbReference type="ARBA" id="ARBA00022618"/>
    </source>
</evidence>
<dbReference type="STRING" id="130081.M2XNZ5"/>
<dbReference type="Gramene" id="EME31877">
    <property type="protein sequence ID" value="EME31877"/>
    <property type="gene ID" value="Gasu_09480"/>
</dbReference>
<gene>
    <name evidence="6" type="ORF">Gasu_09480</name>
</gene>
<dbReference type="Pfam" id="PF02984">
    <property type="entry name" value="Cyclin_C"/>
    <property type="match status" value="1"/>
</dbReference>
<dbReference type="eggNOG" id="KOG0654">
    <property type="taxonomic scope" value="Eukaryota"/>
</dbReference>
<dbReference type="InterPro" id="IPR036915">
    <property type="entry name" value="Cyclin-like_sf"/>
</dbReference>
<dbReference type="GeneID" id="17090492"/>
<dbReference type="EMBL" id="KB454489">
    <property type="protein sequence ID" value="EME31877.1"/>
    <property type="molecule type" value="Genomic_DNA"/>
</dbReference>
<dbReference type="Gene3D" id="1.10.472.10">
    <property type="entry name" value="Cyclin-like"/>
    <property type="match status" value="2"/>
</dbReference>
<keyword evidence="7" id="KW-1185">Reference proteome</keyword>
<dbReference type="AlphaFoldDB" id="M2XNZ5"/>
<dbReference type="InterPro" id="IPR004367">
    <property type="entry name" value="Cyclin_C-dom"/>
</dbReference>
<comment type="similarity">
    <text evidence="4">Belongs to the cyclin family.</text>
</comment>
<dbReference type="Pfam" id="PF00134">
    <property type="entry name" value="Cyclin_N"/>
    <property type="match status" value="1"/>
</dbReference>
<keyword evidence="3" id="KW-0131">Cell cycle</keyword>
<dbReference type="RefSeq" id="XP_005708397.1">
    <property type="nucleotide sequence ID" value="XM_005708340.1"/>
</dbReference>
<dbReference type="InterPro" id="IPR039361">
    <property type="entry name" value="Cyclin"/>
</dbReference>
<dbReference type="Proteomes" id="UP000030680">
    <property type="component" value="Unassembled WGS sequence"/>
</dbReference>
<feature type="domain" description="Cyclin-like" evidence="5">
    <location>
        <begin position="174"/>
        <end position="260"/>
    </location>
</feature>
<dbReference type="GO" id="GO:0051301">
    <property type="term" value="P:cell division"/>
    <property type="evidence" value="ECO:0007669"/>
    <property type="project" value="UniProtKB-KW"/>
</dbReference>
<evidence type="ECO:0000313" key="7">
    <source>
        <dbReference type="Proteomes" id="UP000030680"/>
    </source>
</evidence>
<dbReference type="InterPro" id="IPR006671">
    <property type="entry name" value="Cyclin_N"/>
</dbReference>
<keyword evidence="2 4" id="KW-0195">Cyclin</keyword>
<accession>M2XNZ5</accession>